<dbReference type="OrthoDB" id="1707312at2"/>
<proteinExistence type="predicted"/>
<sequence>MGHNLTISVSKKPKKEGVVSCRNVTVRERLLRFLLGDKHKLTIIVPGDTVSELAITEIKEGGQIHE</sequence>
<dbReference type="RefSeq" id="WP_073539529.1">
    <property type="nucleotide sequence ID" value="NZ_CP018335.1"/>
</dbReference>
<accession>A0A1L5FA85</accession>
<name>A0A1L5FA85_CLOKL</name>
<dbReference type="AlphaFoldDB" id="A0A1L5FA85"/>
<reference evidence="1 2" key="1">
    <citation type="submission" date="2016-12" db="EMBL/GenBank/DDBJ databases">
        <title>Complete genome sequence of Clostridium kluyveri JZZ isolated from the pit mud of a Chinese flavor liquor-making factory.</title>
        <authorList>
            <person name="Wang Y."/>
        </authorList>
    </citation>
    <scope>NUCLEOTIDE SEQUENCE [LARGE SCALE GENOMIC DNA]</scope>
    <source>
        <strain evidence="1 2">JZZ</strain>
    </source>
</reference>
<dbReference type="Proteomes" id="UP000184604">
    <property type="component" value="Chromosome"/>
</dbReference>
<organism evidence="1 2">
    <name type="scientific">Clostridium kluyveri</name>
    <dbReference type="NCBI Taxonomy" id="1534"/>
    <lineage>
        <taxon>Bacteria</taxon>
        <taxon>Bacillati</taxon>
        <taxon>Bacillota</taxon>
        <taxon>Clostridia</taxon>
        <taxon>Eubacteriales</taxon>
        <taxon>Clostridiaceae</taxon>
        <taxon>Clostridium</taxon>
    </lineage>
</organism>
<dbReference type="EMBL" id="CP018335">
    <property type="protein sequence ID" value="APM39914.1"/>
    <property type="molecule type" value="Genomic_DNA"/>
</dbReference>
<evidence type="ECO:0000313" key="2">
    <source>
        <dbReference type="Proteomes" id="UP000184604"/>
    </source>
</evidence>
<evidence type="ECO:0000313" key="1">
    <source>
        <dbReference type="EMBL" id="APM39914.1"/>
    </source>
</evidence>
<gene>
    <name evidence="1" type="ORF">BS101_14840</name>
</gene>
<protein>
    <submittedName>
        <fullName evidence="1">Uncharacterized protein</fullName>
    </submittedName>
</protein>